<comment type="caution">
    <text evidence="1">The sequence shown here is derived from an EMBL/GenBank/DDBJ whole genome shotgun (WGS) entry which is preliminary data.</text>
</comment>
<keyword evidence="2" id="KW-1185">Reference proteome</keyword>
<organism evidence="1 2">
    <name type="scientific">Cuscuta europaea</name>
    <name type="common">European dodder</name>
    <dbReference type="NCBI Taxonomy" id="41803"/>
    <lineage>
        <taxon>Eukaryota</taxon>
        <taxon>Viridiplantae</taxon>
        <taxon>Streptophyta</taxon>
        <taxon>Embryophyta</taxon>
        <taxon>Tracheophyta</taxon>
        <taxon>Spermatophyta</taxon>
        <taxon>Magnoliopsida</taxon>
        <taxon>eudicotyledons</taxon>
        <taxon>Gunneridae</taxon>
        <taxon>Pentapetalae</taxon>
        <taxon>asterids</taxon>
        <taxon>lamiids</taxon>
        <taxon>Solanales</taxon>
        <taxon>Convolvulaceae</taxon>
        <taxon>Cuscuteae</taxon>
        <taxon>Cuscuta</taxon>
        <taxon>Cuscuta subgen. Cuscuta</taxon>
    </lineage>
</organism>
<evidence type="ECO:0000313" key="1">
    <source>
        <dbReference type="EMBL" id="CAH9073205.1"/>
    </source>
</evidence>
<gene>
    <name evidence="1" type="ORF">CEURO_LOCUS4696</name>
</gene>
<sequence length="123" mass="13505">MTKQESDIAVTKTKKLVDMAADDVPVAPPHSSRHQSTWESVYWPPYNGSRIVHDPSMLRAKGRSKFTRIKNEMDEGGRGTVRCEICKQTGHNRATCVKRSSGDGGGGSTSHYEGVTLCQQIQG</sequence>
<dbReference type="EMBL" id="CAMAPE010000008">
    <property type="protein sequence ID" value="CAH9073205.1"/>
    <property type="molecule type" value="Genomic_DNA"/>
</dbReference>
<dbReference type="AlphaFoldDB" id="A0A9P1E267"/>
<dbReference type="Proteomes" id="UP001152484">
    <property type="component" value="Unassembled WGS sequence"/>
</dbReference>
<accession>A0A9P1E267</accession>
<reference evidence="1" key="1">
    <citation type="submission" date="2022-07" db="EMBL/GenBank/DDBJ databases">
        <authorList>
            <person name="Macas J."/>
            <person name="Novak P."/>
            <person name="Neumann P."/>
        </authorList>
    </citation>
    <scope>NUCLEOTIDE SEQUENCE</scope>
</reference>
<dbReference type="OrthoDB" id="1747431at2759"/>
<proteinExistence type="predicted"/>
<evidence type="ECO:0000313" key="2">
    <source>
        <dbReference type="Proteomes" id="UP001152484"/>
    </source>
</evidence>
<protein>
    <submittedName>
        <fullName evidence="1">Uncharacterized protein</fullName>
    </submittedName>
</protein>
<name>A0A9P1E267_CUSEU</name>